<feature type="chain" id="PRO_5045146265" evidence="1">
    <location>
        <begin position="26"/>
        <end position="406"/>
    </location>
</feature>
<dbReference type="Gene3D" id="1.10.101.10">
    <property type="entry name" value="PGBD-like superfamily/PGBD"/>
    <property type="match status" value="1"/>
</dbReference>
<dbReference type="CDD" id="cd13399">
    <property type="entry name" value="Slt35-like"/>
    <property type="match status" value="1"/>
</dbReference>
<organism evidence="4 5">
    <name type="scientific">Aromatoleum toluvorans</name>
    <dbReference type="NCBI Taxonomy" id="92002"/>
    <lineage>
        <taxon>Bacteria</taxon>
        <taxon>Pseudomonadati</taxon>
        <taxon>Pseudomonadota</taxon>
        <taxon>Betaproteobacteria</taxon>
        <taxon>Rhodocyclales</taxon>
        <taxon>Rhodocyclaceae</taxon>
        <taxon>Aromatoleum</taxon>
    </lineage>
</organism>
<dbReference type="InterPro" id="IPR023346">
    <property type="entry name" value="Lysozyme-like_dom_sf"/>
</dbReference>
<dbReference type="Gene3D" id="1.10.8.350">
    <property type="entry name" value="Bacterial muramidase"/>
    <property type="match status" value="1"/>
</dbReference>
<dbReference type="InterPro" id="IPR043426">
    <property type="entry name" value="MltB-like"/>
</dbReference>
<dbReference type="Pfam" id="PF01471">
    <property type="entry name" value="PG_binding_1"/>
    <property type="match status" value="1"/>
</dbReference>
<evidence type="ECO:0000259" key="2">
    <source>
        <dbReference type="Pfam" id="PF01471"/>
    </source>
</evidence>
<proteinExistence type="predicted"/>
<dbReference type="InterPro" id="IPR011970">
    <property type="entry name" value="MltB_2"/>
</dbReference>
<dbReference type="PANTHER" id="PTHR30163:SF10">
    <property type="entry name" value="TRANSGLYCOLASE-RELATED"/>
    <property type="match status" value="1"/>
</dbReference>
<protein>
    <submittedName>
        <fullName evidence="4">Lytic murein transglycosylase</fullName>
    </submittedName>
</protein>
<dbReference type="SUPFAM" id="SSF53955">
    <property type="entry name" value="Lysozyme-like"/>
    <property type="match status" value="1"/>
</dbReference>
<comment type="caution">
    <text evidence="4">The sequence shown here is derived from an EMBL/GenBank/DDBJ whole genome shotgun (WGS) entry which is preliminary data.</text>
</comment>
<dbReference type="SUPFAM" id="SSF47090">
    <property type="entry name" value="PGBD-like"/>
    <property type="match status" value="1"/>
</dbReference>
<feature type="signal peptide" evidence="1">
    <location>
        <begin position="1"/>
        <end position="25"/>
    </location>
</feature>
<dbReference type="InterPro" id="IPR036365">
    <property type="entry name" value="PGBD-like_sf"/>
</dbReference>
<sequence>MTLKPPLVCSLLATTLLSLPAAADASFDRCIGDLRTEAQTRGIKPETFDTYARNLEPDNSVLGQLDYQPEFRTPIWDYLAGLVDDERIADGHAMMQQWATTLQAVEAAYGIDPATIVAVWGVESNFGRTVGKRPLLTSLATLSCQGRRQGFFRGEFFATLRIIENGDVDAARLTGSWAGAFGHTQFMPSTFARVAVDFDGDGRRDLVDSIPDALASTANFLAKAGWIGGQPWGYEVALPAGFDTSLAGRHNKRSIADWMRLGIQRIDRTPLEPSTTAAAILLPAGEGGPAFLVLRNFDAIYSYNTAESYALAIAHLSDRLRGAAAFVRPWPTDDPGLSRAERREVQTLLTRLGYPVGEIDGVIGKTSREAIEEVQRQNGLEPSGRAGRYMLGVLRRLAGTSAGTGS</sequence>
<dbReference type="RefSeq" id="WP_169256459.1">
    <property type="nucleotide sequence ID" value="NZ_WTVN01000018.1"/>
</dbReference>
<evidence type="ECO:0000313" key="5">
    <source>
        <dbReference type="Proteomes" id="UP000623795"/>
    </source>
</evidence>
<dbReference type="NCBIfam" id="TIGR02283">
    <property type="entry name" value="MltB_2"/>
    <property type="match status" value="1"/>
</dbReference>
<feature type="domain" description="Peptidoglycan binding-like" evidence="2">
    <location>
        <begin position="339"/>
        <end position="391"/>
    </location>
</feature>
<dbReference type="InterPro" id="IPR031304">
    <property type="entry name" value="SLT_2"/>
</dbReference>
<dbReference type="EMBL" id="WTVN01000018">
    <property type="protein sequence ID" value="NMG44603.1"/>
    <property type="molecule type" value="Genomic_DNA"/>
</dbReference>
<feature type="domain" description="Transglycosylase SLT" evidence="3">
    <location>
        <begin position="26"/>
        <end position="318"/>
    </location>
</feature>
<dbReference type="InterPro" id="IPR036366">
    <property type="entry name" value="PGBDSf"/>
</dbReference>
<reference evidence="4 5" key="1">
    <citation type="submission" date="2019-12" db="EMBL/GenBank/DDBJ databases">
        <title>Comparative genomics gives insights into the taxonomy of the Azoarcus-Aromatoleum group and reveals separate origins of nif in the plant-associated Azoarcus and non-plant-associated Aromatoleum sub-groups.</title>
        <authorList>
            <person name="Lafos M."/>
            <person name="Maluk M."/>
            <person name="Batista M."/>
            <person name="Junghare M."/>
            <person name="Carmona M."/>
            <person name="Faoro H."/>
            <person name="Cruz L.M."/>
            <person name="Battistoni F."/>
            <person name="De Souza E."/>
            <person name="Pedrosa F."/>
            <person name="Chen W.-M."/>
            <person name="Poole P.S."/>
            <person name="Dixon R.A."/>
            <person name="James E.K."/>
        </authorList>
    </citation>
    <scope>NUCLEOTIDE SEQUENCE [LARGE SCALE GENOMIC DNA]</scope>
    <source>
        <strain evidence="4 5">Td21</strain>
    </source>
</reference>
<dbReference type="PANTHER" id="PTHR30163">
    <property type="entry name" value="MEMBRANE-BOUND LYTIC MUREIN TRANSGLYCOSYLASE B"/>
    <property type="match status" value="1"/>
</dbReference>
<keyword evidence="5" id="KW-1185">Reference proteome</keyword>
<gene>
    <name evidence="4" type="ORF">GPA22_12790</name>
</gene>
<name>A0ABX1PZQ7_9RHOO</name>
<dbReference type="Proteomes" id="UP000623795">
    <property type="component" value="Unassembled WGS sequence"/>
</dbReference>
<evidence type="ECO:0000313" key="4">
    <source>
        <dbReference type="EMBL" id="NMG44603.1"/>
    </source>
</evidence>
<dbReference type="Pfam" id="PF13406">
    <property type="entry name" value="SLT_2"/>
    <property type="match status" value="1"/>
</dbReference>
<dbReference type="InterPro" id="IPR002477">
    <property type="entry name" value="Peptidoglycan-bd-like"/>
</dbReference>
<evidence type="ECO:0000259" key="3">
    <source>
        <dbReference type="Pfam" id="PF13406"/>
    </source>
</evidence>
<evidence type="ECO:0000256" key="1">
    <source>
        <dbReference type="SAM" id="SignalP"/>
    </source>
</evidence>
<keyword evidence="1" id="KW-0732">Signal</keyword>
<dbReference type="Gene3D" id="1.10.530.10">
    <property type="match status" value="1"/>
</dbReference>
<accession>A0ABX1PZQ7</accession>